<protein>
    <submittedName>
        <fullName evidence="2">Uncharacterized protein</fullName>
    </submittedName>
</protein>
<evidence type="ECO:0000313" key="3">
    <source>
        <dbReference type="Proteomes" id="UP001432322"/>
    </source>
</evidence>
<feature type="region of interest" description="Disordered" evidence="1">
    <location>
        <begin position="88"/>
        <end position="117"/>
    </location>
</feature>
<gene>
    <name evidence="2" type="ORF">PFISCL1PPCAC_12078</name>
</gene>
<proteinExistence type="predicted"/>
<dbReference type="AlphaFoldDB" id="A0AAV5VQD7"/>
<dbReference type="EMBL" id="BTSY01000003">
    <property type="protein sequence ID" value="GMT20781.1"/>
    <property type="molecule type" value="Genomic_DNA"/>
</dbReference>
<feature type="non-terminal residue" evidence="2">
    <location>
        <position position="117"/>
    </location>
</feature>
<evidence type="ECO:0000313" key="2">
    <source>
        <dbReference type="EMBL" id="GMT20781.1"/>
    </source>
</evidence>
<name>A0AAV5VQD7_9BILA</name>
<keyword evidence="3" id="KW-1185">Reference proteome</keyword>
<sequence length="117" mass="13088">LNMQMYNGSQSFHSSHPLLISFLRRLSSNSLLMQLSNADIHQRYSTENHEGPVEEGGFSLDFVHNDEFGAVKGADCEATEQPFFDLSLVDHMSQHGDDRDGNSSSHEGRDKEHGVPQ</sequence>
<evidence type="ECO:0000256" key="1">
    <source>
        <dbReference type="SAM" id="MobiDB-lite"/>
    </source>
</evidence>
<feature type="non-terminal residue" evidence="2">
    <location>
        <position position="1"/>
    </location>
</feature>
<organism evidence="2 3">
    <name type="scientific">Pristionchus fissidentatus</name>
    <dbReference type="NCBI Taxonomy" id="1538716"/>
    <lineage>
        <taxon>Eukaryota</taxon>
        <taxon>Metazoa</taxon>
        <taxon>Ecdysozoa</taxon>
        <taxon>Nematoda</taxon>
        <taxon>Chromadorea</taxon>
        <taxon>Rhabditida</taxon>
        <taxon>Rhabditina</taxon>
        <taxon>Diplogasteromorpha</taxon>
        <taxon>Diplogasteroidea</taxon>
        <taxon>Neodiplogasteridae</taxon>
        <taxon>Pristionchus</taxon>
    </lineage>
</organism>
<accession>A0AAV5VQD7</accession>
<feature type="compositionally biased region" description="Basic and acidic residues" evidence="1">
    <location>
        <begin position="92"/>
        <end position="117"/>
    </location>
</feature>
<dbReference type="Proteomes" id="UP001432322">
    <property type="component" value="Unassembled WGS sequence"/>
</dbReference>
<comment type="caution">
    <text evidence="2">The sequence shown here is derived from an EMBL/GenBank/DDBJ whole genome shotgun (WGS) entry which is preliminary data.</text>
</comment>
<reference evidence="2" key="1">
    <citation type="submission" date="2023-10" db="EMBL/GenBank/DDBJ databases">
        <title>Genome assembly of Pristionchus species.</title>
        <authorList>
            <person name="Yoshida K."/>
            <person name="Sommer R.J."/>
        </authorList>
    </citation>
    <scope>NUCLEOTIDE SEQUENCE</scope>
    <source>
        <strain evidence="2">RS5133</strain>
    </source>
</reference>